<organism evidence="1">
    <name type="scientific">virus sp. ctrcb4</name>
    <dbReference type="NCBI Taxonomy" id="2825824"/>
    <lineage>
        <taxon>Viruses</taxon>
    </lineage>
</organism>
<name>A0A8S5RQB6_9VIRU</name>
<evidence type="ECO:0000313" key="1">
    <source>
        <dbReference type="EMBL" id="DAE33269.1"/>
    </source>
</evidence>
<sequence length="71" mass="8389">MILCLEIDLLQYVLVVKMVNQELLELLVIELLMYLKTVPLRQILLQALILSPQDDLMHQHHQMVLDECLKH</sequence>
<reference evidence="1" key="1">
    <citation type="journal article" date="2021" name="Proc. Natl. Acad. Sci. U.S.A.">
        <title>A Catalog of Tens of Thousands of Viruses from Human Metagenomes Reveals Hidden Associations with Chronic Diseases.</title>
        <authorList>
            <person name="Tisza M.J."/>
            <person name="Buck C.B."/>
        </authorList>
    </citation>
    <scope>NUCLEOTIDE SEQUENCE</scope>
    <source>
        <strain evidence="1">Ctrcb4</strain>
    </source>
</reference>
<dbReference type="EMBL" id="BK059132">
    <property type="protein sequence ID" value="DAE33269.1"/>
    <property type="molecule type" value="Genomic_DNA"/>
</dbReference>
<protein>
    <submittedName>
        <fullName evidence="1">Uncharacterized protein</fullName>
    </submittedName>
</protein>
<proteinExistence type="predicted"/>
<accession>A0A8S5RQB6</accession>